<evidence type="ECO:0000256" key="8">
    <source>
        <dbReference type="SAM" id="Phobius"/>
    </source>
</evidence>
<dbReference type="PANTHER" id="PTHR21716:SF53">
    <property type="entry name" value="PERMEASE PERM-RELATED"/>
    <property type="match status" value="1"/>
</dbReference>
<comment type="subcellular location">
    <subcellularLocation>
        <location evidence="1">Cell membrane</location>
        <topology evidence="1">Multi-pass membrane protein</topology>
    </subcellularLocation>
</comment>
<dbReference type="EMBL" id="AZDA01000065">
    <property type="protein sequence ID" value="KRK36370.1"/>
    <property type="molecule type" value="Genomic_DNA"/>
</dbReference>
<keyword evidence="3" id="KW-0813">Transport</keyword>
<dbReference type="PATRIC" id="fig|1423726.3.peg.3165"/>
<evidence type="ECO:0000256" key="5">
    <source>
        <dbReference type="ARBA" id="ARBA00022692"/>
    </source>
</evidence>
<evidence type="ECO:0000256" key="3">
    <source>
        <dbReference type="ARBA" id="ARBA00022448"/>
    </source>
</evidence>
<keyword evidence="5 8" id="KW-0812">Transmembrane</keyword>
<evidence type="ECO:0000256" key="2">
    <source>
        <dbReference type="ARBA" id="ARBA00009773"/>
    </source>
</evidence>
<feature type="transmembrane region" description="Helical" evidence="8">
    <location>
        <begin position="325"/>
        <end position="355"/>
    </location>
</feature>
<evidence type="ECO:0000256" key="6">
    <source>
        <dbReference type="ARBA" id="ARBA00022989"/>
    </source>
</evidence>
<accession>A0A0R1GZ03</accession>
<dbReference type="Pfam" id="PF01594">
    <property type="entry name" value="AI-2E_transport"/>
    <property type="match status" value="1"/>
</dbReference>
<keyword evidence="6 8" id="KW-1133">Transmembrane helix</keyword>
<dbReference type="RefSeq" id="WP_057904657.1">
    <property type="nucleotide sequence ID" value="NZ_AZDA01000065.1"/>
</dbReference>
<dbReference type="GO" id="GO:0005886">
    <property type="term" value="C:plasma membrane"/>
    <property type="evidence" value="ECO:0007669"/>
    <property type="project" value="UniProtKB-SubCell"/>
</dbReference>
<comment type="caution">
    <text evidence="9">The sequence shown here is derived from an EMBL/GenBank/DDBJ whole genome shotgun (WGS) entry which is preliminary data.</text>
</comment>
<dbReference type="Proteomes" id="UP000051461">
    <property type="component" value="Unassembled WGS sequence"/>
</dbReference>
<feature type="transmembrane region" description="Helical" evidence="8">
    <location>
        <begin position="266"/>
        <end position="285"/>
    </location>
</feature>
<sequence length="371" mass="41754">MKNWFQRLFLNNKTSILLLNALLALAVLWLLRQTTWLLVPVEQFFKIVLPPLMIAGVLYYLLVPIVNGLTRRWHIPRMLSIFGLFIGGLLLLIWGLWQVLPLLENQLTSFINVLPGYWQRLAKLTTHWFQQQTLPDYVDGEALTKELTNFFSTKSNQLLANTLNQLSNVVGFISKAAITLATVPILLFFMLKDGQHFPERLAHYLPKSSRASVTQLMREISHKIGQYIQGQLTVAFCAMLMFILGYSLIGLRFGLILGLIAGPLNLIPYFGSTLALIPALTVGGLTSTRMLLAVGGVFLIEWFIETQILSPIIMSNSLALHPVTIVFVLLTAGKLFGLVGLIFGVPGFAILKIIASRFFSWYRRRSSYSDN</sequence>
<feature type="transmembrane region" description="Helical" evidence="8">
    <location>
        <begin position="12"/>
        <end position="31"/>
    </location>
</feature>
<dbReference type="AlphaFoldDB" id="A0A0R1GZ03"/>
<keyword evidence="7 8" id="KW-0472">Membrane</keyword>
<dbReference type="GO" id="GO:0055085">
    <property type="term" value="P:transmembrane transport"/>
    <property type="evidence" value="ECO:0007669"/>
    <property type="project" value="TreeGrafter"/>
</dbReference>
<keyword evidence="4" id="KW-1003">Cell membrane</keyword>
<keyword evidence="10" id="KW-1185">Reference proteome</keyword>
<feature type="transmembrane region" description="Helical" evidence="8">
    <location>
        <begin position="43"/>
        <end position="66"/>
    </location>
</feature>
<dbReference type="PANTHER" id="PTHR21716">
    <property type="entry name" value="TRANSMEMBRANE PROTEIN"/>
    <property type="match status" value="1"/>
</dbReference>
<evidence type="ECO:0000256" key="4">
    <source>
        <dbReference type="ARBA" id="ARBA00022475"/>
    </source>
</evidence>
<organism evidence="9 10">
    <name type="scientific">Loigolactobacillus bifermentans DSM 20003</name>
    <dbReference type="NCBI Taxonomy" id="1423726"/>
    <lineage>
        <taxon>Bacteria</taxon>
        <taxon>Bacillati</taxon>
        <taxon>Bacillota</taxon>
        <taxon>Bacilli</taxon>
        <taxon>Lactobacillales</taxon>
        <taxon>Lactobacillaceae</taxon>
        <taxon>Loigolactobacillus</taxon>
    </lineage>
</organism>
<comment type="similarity">
    <text evidence="2">Belongs to the autoinducer-2 exporter (AI-2E) (TC 2.A.86) family.</text>
</comment>
<evidence type="ECO:0000313" key="9">
    <source>
        <dbReference type="EMBL" id="KRK36370.1"/>
    </source>
</evidence>
<dbReference type="OrthoDB" id="9793390at2"/>
<evidence type="ECO:0000256" key="1">
    <source>
        <dbReference type="ARBA" id="ARBA00004651"/>
    </source>
</evidence>
<reference evidence="9 10" key="1">
    <citation type="journal article" date="2015" name="Genome Announc.">
        <title>Expanding the biotechnology potential of lactobacilli through comparative genomics of 213 strains and associated genera.</title>
        <authorList>
            <person name="Sun Z."/>
            <person name="Harris H.M."/>
            <person name="McCann A."/>
            <person name="Guo C."/>
            <person name="Argimon S."/>
            <person name="Zhang W."/>
            <person name="Yang X."/>
            <person name="Jeffery I.B."/>
            <person name="Cooney J.C."/>
            <person name="Kagawa T.F."/>
            <person name="Liu W."/>
            <person name="Song Y."/>
            <person name="Salvetti E."/>
            <person name="Wrobel A."/>
            <person name="Rasinkangas P."/>
            <person name="Parkhill J."/>
            <person name="Rea M.C."/>
            <person name="O'Sullivan O."/>
            <person name="Ritari J."/>
            <person name="Douillard F.P."/>
            <person name="Paul Ross R."/>
            <person name="Yang R."/>
            <person name="Briner A.E."/>
            <person name="Felis G.E."/>
            <person name="de Vos W.M."/>
            <person name="Barrangou R."/>
            <person name="Klaenhammer T.R."/>
            <person name="Caufield P.W."/>
            <person name="Cui Y."/>
            <person name="Zhang H."/>
            <person name="O'Toole P.W."/>
        </authorList>
    </citation>
    <scope>NUCLEOTIDE SEQUENCE [LARGE SCALE GENOMIC DNA]</scope>
    <source>
        <strain evidence="9 10">DSM 20003</strain>
    </source>
</reference>
<evidence type="ECO:0000313" key="10">
    <source>
        <dbReference type="Proteomes" id="UP000051461"/>
    </source>
</evidence>
<feature type="transmembrane region" description="Helical" evidence="8">
    <location>
        <begin position="292"/>
        <end position="313"/>
    </location>
</feature>
<feature type="transmembrane region" description="Helical" evidence="8">
    <location>
        <begin position="78"/>
        <end position="97"/>
    </location>
</feature>
<name>A0A0R1GZ03_9LACO</name>
<feature type="transmembrane region" description="Helical" evidence="8">
    <location>
        <begin position="232"/>
        <end position="260"/>
    </location>
</feature>
<gene>
    <name evidence="9" type="ORF">FC07_GL003051</name>
</gene>
<proteinExistence type="inferred from homology"/>
<dbReference type="InterPro" id="IPR002549">
    <property type="entry name" value="AI-2E-like"/>
</dbReference>
<feature type="transmembrane region" description="Helical" evidence="8">
    <location>
        <begin position="169"/>
        <end position="191"/>
    </location>
</feature>
<protein>
    <submittedName>
        <fullName evidence="9">Permease</fullName>
    </submittedName>
</protein>
<dbReference type="STRING" id="1423726.FC07_GL003051"/>
<evidence type="ECO:0000256" key="7">
    <source>
        <dbReference type="ARBA" id="ARBA00023136"/>
    </source>
</evidence>